<reference evidence="2" key="1">
    <citation type="submission" date="2022-11" db="UniProtKB">
        <authorList>
            <consortium name="WormBaseParasite"/>
        </authorList>
    </citation>
    <scope>IDENTIFICATION</scope>
</reference>
<evidence type="ECO:0000313" key="2">
    <source>
        <dbReference type="WBParaSite" id="PgR034_g005_t02"/>
    </source>
</evidence>
<dbReference type="Proteomes" id="UP000887569">
    <property type="component" value="Unplaced"/>
</dbReference>
<evidence type="ECO:0000313" key="1">
    <source>
        <dbReference type="Proteomes" id="UP000887569"/>
    </source>
</evidence>
<keyword evidence="1" id="KW-1185">Reference proteome</keyword>
<dbReference type="AlphaFoldDB" id="A0A915BC40"/>
<dbReference type="WBParaSite" id="PgR034_g005_t02">
    <property type="protein sequence ID" value="PgR034_g005_t02"/>
    <property type="gene ID" value="PgR034_g005"/>
</dbReference>
<organism evidence="1 2">
    <name type="scientific">Parascaris univalens</name>
    <name type="common">Nematode worm</name>
    <dbReference type="NCBI Taxonomy" id="6257"/>
    <lineage>
        <taxon>Eukaryota</taxon>
        <taxon>Metazoa</taxon>
        <taxon>Ecdysozoa</taxon>
        <taxon>Nematoda</taxon>
        <taxon>Chromadorea</taxon>
        <taxon>Rhabditida</taxon>
        <taxon>Spirurina</taxon>
        <taxon>Ascaridomorpha</taxon>
        <taxon>Ascaridoidea</taxon>
        <taxon>Ascarididae</taxon>
        <taxon>Parascaris</taxon>
    </lineage>
</organism>
<sequence>GMMSAPSGEASSSSVKKIEEALADGRKAHEVREMSIRPYKAPRWKSFRLPAAKYELLIYSELLITALVMMTLKEIALMPWSQIEKLNAAIKKLNPAELSTADAVMFANELLNATYAELPCALLKVPPRTVEKCPGDKTTFDYAPLSKPSLFMNGVVRGSQLLQAYKMMCCSGQSPSKPCPCGYKLFEGYCVALVETSSEEPFANVSNQTCGPLGYVASSEPMLSITLLEHISADFNARIHLDVFYSCATEEAYRLSDLSPIPFTSLLTSRCEFSEANAFKSFFVVANGVHDQSPNPANFDIHYFTSILTRLPTSTFIRRLISTFIRRHPDINSPSPRYSFAGQFDFVYRHFDSLAGRFKFVIDYHFDCADPYSLRLPDSRALRFT</sequence>
<protein>
    <submittedName>
        <fullName evidence="2">Uncharacterized protein</fullName>
    </submittedName>
</protein>
<proteinExistence type="predicted"/>
<accession>A0A915BC40</accession>
<name>A0A915BC40_PARUN</name>